<dbReference type="Proteomes" id="UP000198755">
    <property type="component" value="Unassembled WGS sequence"/>
</dbReference>
<dbReference type="InterPro" id="IPR002925">
    <property type="entry name" value="Dienelactn_hydro"/>
</dbReference>
<feature type="domain" description="YqhI" evidence="2">
    <location>
        <begin position="1"/>
        <end position="36"/>
    </location>
</feature>
<accession>A0A1I3W1B2</accession>
<dbReference type="OrthoDB" id="9771666at2"/>
<reference evidence="3 4" key="1">
    <citation type="submission" date="2016-10" db="EMBL/GenBank/DDBJ databases">
        <authorList>
            <person name="de Groot N.N."/>
        </authorList>
    </citation>
    <scope>NUCLEOTIDE SEQUENCE [LARGE SCALE GENOMIC DNA]</scope>
    <source>
        <strain evidence="3 4">NE2</strain>
    </source>
</reference>
<dbReference type="PANTHER" id="PTHR46623">
    <property type="entry name" value="CARBOXYMETHYLENEBUTENOLIDASE-RELATED"/>
    <property type="match status" value="1"/>
</dbReference>
<gene>
    <name evidence="3" type="ORF">SAMN05444581_101208</name>
</gene>
<evidence type="ECO:0000259" key="1">
    <source>
        <dbReference type="Pfam" id="PF01738"/>
    </source>
</evidence>
<evidence type="ECO:0000259" key="2">
    <source>
        <dbReference type="Pfam" id="PF23678"/>
    </source>
</evidence>
<evidence type="ECO:0000313" key="3">
    <source>
        <dbReference type="EMBL" id="SFK00286.1"/>
    </source>
</evidence>
<dbReference type="PANTHER" id="PTHR46623:SF6">
    <property type="entry name" value="ALPHA_BETA-HYDROLASES SUPERFAMILY PROTEIN"/>
    <property type="match status" value="1"/>
</dbReference>
<dbReference type="InterPro" id="IPR057802">
    <property type="entry name" value="YqhI_dom"/>
</dbReference>
<evidence type="ECO:0000313" key="4">
    <source>
        <dbReference type="Proteomes" id="UP000198755"/>
    </source>
</evidence>
<dbReference type="InterPro" id="IPR051049">
    <property type="entry name" value="Dienelactone_hydrolase-like"/>
</dbReference>
<dbReference type="InterPro" id="IPR006311">
    <property type="entry name" value="TAT_signal"/>
</dbReference>
<feature type="domain" description="Dienelactone hydrolase" evidence="1">
    <location>
        <begin position="84"/>
        <end position="293"/>
    </location>
</feature>
<proteinExistence type="predicted"/>
<sequence>MIRKSAGAYSPEVLKLFDLYVHGDLSRRGFLDGAAKFAVGGATALGLLESLSPRFAEAQQVPSNDPRIKARYVETASPDGYGTLRGYLVEPARAEGKLPTVLVVHENRGLNPHIEDITRRLALDNFIAFAPDALFTLGGYPGDEDKARELFQKLDQTKTHNDFIAAALFLKNLPEGNGKVGAVGFCYGGGIANFLATRVPDLAAAVPFYGAQPTAEETAHIKAPLLIHYAGADDRINAGWPAFEAALKANGVNYQAYVYPGVQHGFNNDTTPRYDSAAAKLAWQRTVEFLNAHLSG</sequence>
<dbReference type="Pfam" id="PF23678">
    <property type="entry name" value="YqhI"/>
    <property type="match status" value="1"/>
</dbReference>
<dbReference type="GO" id="GO:0016787">
    <property type="term" value="F:hydrolase activity"/>
    <property type="evidence" value="ECO:0007669"/>
    <property type="project" value="InterPro"/>
</dbReference>
<keyword evidence="4" id="KW-1185">Reference proteome</keyword>
<dbReference type="PROSITE" id="PS51318">
    <property type="entry name" value="TAT"/>
    <property type="match status" value="1"/>
</dbReference>
<organism evidence="3 4">
    <name type="scientific">Methylocapsa palsarum</name>
    <dbReference type="NCBI Taxonomy" id="1612308"/>
    <lineage>
        <taxon>Bacteria</taxon>
        <taxon>Pseudomonadati</taxon>
        <taxon>Pseudomonadota</taxon>
        <taxon>Alphaproteobacteria</taxon>
        <taxon>Hyphomicrobiales</taxon>
        <taxon>Beijerinckiaceae</taxon>
        <taxon>Methylocapsa</taxon>
    </lineage>
</organism>
<dbReference type="Pfam" id="PF01738">
    <property type="entry name" value="DLH"/>
    <property type="match status" value="1"/>
</dbReference>
<dbReference type="SUPFAM" id="SSF53474">
    <property type="entry name" value="alpha/beta-Hydrolases"/>
    <property type="match status" value="1"/>
</dbReference>
<protein>
    <submittedName>
        <fullName evidence="3">Carboxymethylenebutenolidase</fullName>
    </submittedName>
</protein>
<dbReference type="Gene3D" id="3.40.50.1820">
    <property type="entry name" value="alpha/beta hydrolase"/>
    <property type="match status" value="1"/>
</dbReference>
<dbReference type="RefSeq" id="WP_091676150.1">
    <property type="nucleotide sequence ID" value="NZ_FOSN01000001.1"/>
</dbReference>
<dbReference type="STRING" id="1612308.SAMN05444581_101208"/>
<dbReference type="AlphaFoldDB" id="A0A1I3W1B2"/>
<name>A0A1I3W1B2_9HYPH</name>
<dbReference type="InterPro" id="IPR029058">
    <property type="entry name" value="AB_hydrolase_fold"/>
</dbReference>
<dbReference type="EMBL" id="FOSN01000001">
    <property type="protein sequence ID" value="SFK00286.1"/>
    <property type="molecule type" value="Genomic_DNA"/>
</dbReference>